<keyword evidence="1" id="KW-1133">Transmembrane helix</keyword>
<feature type="transmembrane region" description="Helical" evidence="1">
    <location>
        <begin position="12"/>
        <end position="31"/>
    </location>
</feature>
<comment type="caution">
    <text evidence="2">The sequence shown here is derived from an EMBL/GenBank/DDBJ whole genome shotgun (WGS) entry which is preliminary data.</text>
</comment>
<dbReference type="AlphaFoldDB" id="A0A7W5VHJ5"/>
<dbReference type="Proteomes" id="UP000579945">
    <property type="component" value="Unassembled WGS sequence"/>
</dbReference>
<gene>
    <name evidence="2" type="ORF">FHR33_009698</name>
</gene>
<keyword evidence="1" id="KW-0472">Membrane</keyword>
<protein>
    <submittedName>
        <fullName evidence="2">Uncharacterized protein</fullName>
    </submittedName>
</protein>
<accession>A0A7W5VHJ5</accession>
<organism evidence="2 3">
    <name type="scientific">Nonomuraea dietziae</name>
    <dbReference type="NCBI Taxonomy" id="65515"/>
    <lineage>
        <taxon>Bacteria</taxon>
        <taxon>Bacillati</taxon>
        <taxon>Actinomycetota</taxon>
        <taxon>Actinomycetes</taxon>
        <taxon>Streptosporangiales</taxon>
        <taxon>Streptosporangiaceae</taxon>
        <taxon>Nonomuraea</taxon>
    </lineage>
</organism>
<name>A0A7W5VHJ5_9ACTN</name>
<reference evidence="2 3" key="1">
    <citation type="submission" date="2020-08" db="EMBL/GenBank/DDBJ databases">
        <title>Sequencing the genomes of 1000 actinobacteria strains.</title>
        <authorList>
            <person name="Klenk H.-P."/>
        </authorList>
    </citation>
    <scope>NUCLEOTIDE SEQUENCE [LARGE SCALE GENOMIC DNA]</scope>
    <source>
        <strain evidence="2 3">DSM 44320</strain>
    </source>
</reference>
<sequence>MSDEPPRRWDVLVLLLQIYLVYVPWLLKYVGGAW</sequence>
<proteinExistence type="predicted"/>
<evidence type="ECO:0000313" key="3">
    <source>
        <dbReference type="Proteomes" id="UP000579945"/>
    </source>
</evidence>
<keyword evidence="3" id="KW-1185">Reference proteome</keyword>
<evidence type="ECO:0000256" key="1">
    <source>
        <dbReference type="SAM" id="Phobius"/>
    </source>
</evidence>
<keyword evidence="1" id="KW-0812">Transmembrane</keyword>
<dbReference type="EMBL" id="JACIBV010000003">
    <property type="protein sequence ID" value="MBB3733745.1"/>
    <property type="molecule type" value="Genomic_DNA"/>
</dbReference>
<evidence type="ECO:0000313" key="2">
    <source>
        <dbReference type="EMBL" id="MBB3733745.1"/>
    </source>
</evidence>